<proteinExistence type="predicted"/>
<feature type="transmembrane region" description="Helical" evidence="1">
    <location>
        <begin position="78"/>
        <end position="99"/>
    </location>
</feature>
<keyword evidence="1" id="KW-1133">Transmembrane helix</keyword>
<feature type="transmembrane region" description="Helical" evidence="1">
    <location>
        <begin position="7"/>
        <end position="25"/>
    </location>
</feature>
<feature type="transmembrane region" description="Helical" evidence="1">
    <location>
        <begin position="37"/>
        <end position="57"/>
    </location>
</feature>
<sequence>MFIGTQFLKWVILVVLGLVGGMVAYNFPHQSDPIRPYLLVLLSLMFVKNWLEYLLFLPITGLKGLYIPTQERTKRRRFFIFTLIAYVGLMFWLITYVYLT</sequence>
<name>A0A2T3MQR8_9GAMM</name>
<dbReference type="AlphaFoldDB" id="A0A2T3MQR8"/>
<protein>
    <submittedName>
        <fullName evidence="2">Uncharacterized protein</fullName>
    </submittedName>
</protein>
<evidence type="ECO:0000256" key="1">
    <source>
        <dbReference type="SAM" id="Phobius"/>
    </source>
</evidence>
<comment type="caution">
    <text evidence="2">The sequence shown here is derived from an EMBL/GenBank/DDBJ whole genome shotgun (WGS) entry which is preliminary data.</text>
</comment>
<evidence type="ECO:0000313" key="2">
    <source>
        <dbReference type="EMBL" id="PSV99569.1"/>
    </source>
</evidence>
<gene>
    <name evidence="2" type="ORF">C9I89_21705</name>
</gene>
<reference evidence="2 3" key="1">
    <citation type="submission" date="2018-03" db="EMBL/GenBank/DDBJ databases">
        <title>Whole genome sequencing of Histamine producing bacteria.</title>
        <authorList>
            <person name="Butler K."/>
        </authorList>
    </citation>
    <scope>NUCLEOTIDE SEQUENCE [LARGE SCALE GENOMIC DNA]</scope>
    <source>
        <strain evidence="2 3">DSM 16190</strain>
    </source>
</reference>
<dbReference type="Proteomes" id="UP000240904">
    <property type="component" value="Unassembled WGS sequence"/>
</dbReference>
<accession>A0A2T3MQR8</accession>
<dbReference type="EMBL" id="PYMC01000029">
    <property type="protein sequence ID" value="PSV99569.1"/>
    <property type="molecule type" value="Genomic_DNA"/>
</dbReference>
<keyword evidence="1" id="KW-0812">Transmembrane</keyword>
<keyword evidence="1" id="KW-0472">Membrane</keyword>
<evidence type="ECO:0000313" key="3">
    <source>
        <dbReference type="Proteomes" id="UP000240904"/>
    </source>
</evidence>
<keyword evidence="3" id="KW-1185">Reference proteome</keyword>
<organism evidence="2 3">
    <name type="scientific">Photobacterium lipolyticum</name>
    <dbReference type="NCBI Taxonomy" id="266810"/>
    <lineage>
        <taxon>Bacteria</taxon>
        <taxon>Pseudomonadati</taxon>
        <taxon>Pseudomonadota</taxon>
        <taxon>Gammaproteobacteria</taxon>
        <taxon>Vibrionales</taxon>
        <taxon>Vibrionaceae</taxon>
        <taxon>Photobacterium</taxon>
    </lineage>
</organism>